<feature type="compositionally biased region" description="Basic residues" evidence="1">
    <location>
        <begin position="31"/>
        <end position="43"/>
    </location>
</feature>
<proteinExistence type="predicted"/>
<name>A0A8B7UJ94_CASCN</name>
<gene>
    <name evidence="2" type="primary">LOC109686640</name>
</gene>
<evidence type="ECO:0000313" key="2">
    <source>
        <dbReference type="RefSeq" id="XP_020019648.1"/>
    </source>
</evidence>
<accession>A0A8B7UJ94</accession>
<dbReference type="AlphaFoldDB" id="A0A8B7UJ94"/>
<feature type="region of interest" description="Disordered" evidence="1">
    <location>
        <begin position="1"/>
        <end position="205"/>
    </location>
</feature>
<sequence>MRSGETRTGGGQSGPSVPGGADGWSPDSNRRMRTRWRRSRLRPRCLASPGVPPLSAVPAWGSLNPWALGRPTASSPGPARARRGCLRGAGEAPRRVPQRRGEEGVCAPASPAPFGPFTPTRPPHGNQTAQRPRAERPQHNSSLPPEGPPLAHFPPPATAYGTRSRPLRNPAGIEFQAAAGEAAARVMRRPGTSWRPGSPRPPQIPGLWVVQAPLAARPDFPAFSHREIDTRGF</sequence>
<feature type="compositionally biased region" description="Pro residues" evidence="1">
    <location>
        <begin position="145"/>
        <end position="157"/>
    </location>
</feature>
<organism evidence="2">
    <name type="scientific">Castor canadensis</name>
    <name type="common">American beaver</name>
    <dbReference type="NCBI Taxonomy" id="51338"/>
    <lineage>
        <taxon>Eukaryota</taxon>
        <taxon>Metazoa</taxon>
        <taxon>Chordata</taxon>
        <taxon>Craniata</taxon>
        <taxon>Vertebrata</taxon>
        <taxon>Euteleostomi</taxon>
        <taxon>Mammalia</taxon>
        <taxon>Eutheria</taxon>
        <taxon>Euarchontoglires</taxon>
        <taxon>Glires</taxon>
        <taxon>Rodentia</taxon>
        <taxon>Castorimorpha</taxon>
        <taxon>Castoridae</taxon>
        <taxon>Castor</taxon>
    </lineage>
</organism>
<feature type="compositionally biased region" description="Low complexity" evidence="1">
    <location>
        <begin position="171"/>
        <end position="184"/>
    </location>
</feature>
<dbReference type="RefSeq" id="XP_020019648.1">
    <property type="nucleotide sequence ID" value="XM_020164059.1"/>
</dbReference>
<protein>
    <submittedName>
        <fullName evidence="2">Uncharacterized protein C10orf95-like</fullName>
    </submittedName>
</protein>
<evidence type="ECO:0000256" key="1">
    <source>
        <dbReference type="SAM" id="MobiDB-lite"/>
    </source>
</evidence>
<reference evidence="2" key="1">
    <citation type="submission" date="2025-08" db="UniProtKB">
        <authorList>
            <consortium name="RefSeq"/>
        </authorList>
    </citation>
    <scope>IDENTIFICATION</scope>
    <source>
        <tissue evidence="2">Leukocyte</tissue>
    </source>
</reference>
<dbReference type="KEGG" id="ccan:109686640"/>
<feature type="compositionally biased region" description="Pro residues" evidence="1">
    <location>
        <begin position="110"/>
        <end position="122"/>
    </location>
</feature>